<dbReference type="EMBL" id="DS113294">
    <property type="protein sequence ID" value="EAY12905.1"/>
    <property type="molecule type" value="Genomic_DNA"/>
</dbReference>
<dbReference type="Proteomes" id="UP000001542">
    <property type="component" value="Unassembled WGS sequence"/>
</dbReference>
<dbReference type="VEuPathDB" id="TrichDB:TVAG_430700"/>
<gene>
    <name evidence="1" type="ORF">TVAG_430700</name>
</gene>
<dbReference type="InParanoid" id="A2E395"/>
<evidence type="ECO:0000313" key="2">
    <source>
        <dbReference type="Proteomes" id="UP000001542"/>
    </source>
</evidence>
<dbReference type="RefSeq" id="XP_001325128.1">
    <property type="nucleotide sequence ID" value="XM_001325093.1"/>
</dbReference>
<dbReference type="VEuPathDB" id="TrichDB:TVAGG3_1017670"/>
<keyword evidence="2" id="KW-1185">Reference proteome</keyword>
<proteinExistence type="predicted"/>
<reference evidence="1" key="1">
    <citation type="submission" date="2006-10" db="EMBL/GenBank/DDBJ databases">
        <authorList>
            <person name="Amadeo P."/>
            <person name="Zhao Q."/>
            <person name="Wortman J."/>
            <person name="Fraser-Liggett C."/>
            <person name="Carlton J."/>
        </authorList>
    </citation>
    <scope>NUCLEOTIDE SEQUENCE</scope>
    <source>
        <strain evidence="1">G3</strain>
    </source>
</reference>
<sequence>MSSLVDLIKLLKSAIDKQIEELNRFKQAGYLSNIIDSTDWSKNKAKNIVDYFINQLESIKAETLNLSKWLSEQQDDSIVHPARYFSVLSQYDDFIVEAISINNGAPKGKKPDSFIPFTKVLENKHAKLPSVQDKNWQNNLPQIYLVAREFGKYSRDAKEPKEPEQTELLKFDEFIDGYSEYLNIVNNQIEIKRLARKVYLYYLKQRMQQKKPH</sequence>
<dbReference type="AlphaFoldDB" id="A2E395"/>
<accession>A2E395</accession>
<dbReference type="KEGG" id="tva:4770874"/>
<evidence type="ECO:0000313" key="1">
    <source>
        <dbReference type="EMBL" id="EAY12905.1"/>
    </source>
</evidence>
<organism evidence="1 2">
    <name type="scientific">Trichomonas vaginalis (strain ATCC PRA-98 / G3)</name>
    <dbReference type="NCBI Taxonomy" id="412133"/>
    <lineage>
        <taxon>Eukaryota</taxon>
        <taxon>Metamonada</taxon>
        <taxon>Parabasalia</taxon>
        <taxon>Trichomonadida</taxon>
        <taxon>Trichomonadidae</taxon>
        <taxon>Trichomonas</taxon>
    </lineage>
</organism>
<reference evidence="1" key="2">
    <citation type="journal article" date="2007" name="Science">
        <title>Draft genome sequence of the sexually transmitted pathogen Trichomonas vaginalis.</title>
        <authorList>
            <person name="Carlton J.M."/>
            <person name="Hirt R.P."/>
            <person name="Silva J.C."/>
            <person name="Delcher A.L."/>
            <person name="Schatz M."/>
            <person name="Zhao Q."/>
            <person name="Wortman J.R."/>
            <person name="Bidwell S.L."/>
            <person name="Alsmark U.C.M."/>
            <person name="Besteiro S."/>
            <person name="Sicheritz-Ponten T."/>
            <person name="Noel C.J."/>
            <person name="Dacks J.B."/>
            <person name="Foster P.G."/>
            <person name="Simillion C."/>
            <person name="Van de Peer Y."/>
            <person name="Miranda-Saavedra D."/>
            <person name="Barton G.J."/>
            <person name="Westrop G.D."/>
            <person name="Mueller S."/>
            <person name="Dessi D."/>
            <person name="Fiori P.L."/>
            <person name="Ren Q."/>
            <person name="Paulsen I."/>
            <person name="Zhang H."/>
            <person name="Bastida-Corcuera F.D."/>
            <person name="Simoes-Barbosa A."/>
            <person name="Brown M.T."/>
            <person name="Hayes R.D."/>
            <person name="Mukherjee M."/>
            <person name="Okumura C.Y."/>
            <person name="Schneider R."/>
            <person name="Smith A.J."/>
            <person name="Vanacova S."/>
            <person name="Villalvazo M."/>
            <person name="Haas B.J."/>
            <person name="Pertea M."/>
            <person name="Feldblyum T.V."/>
            <person name="Utterback T.R."/>
            <person name="Shu C.L."/>
            <person name="Osoegawa K."/>
            <person name="de Jong P.J."/>
            <person name="Hrdy I."/>
            <person name="Horvathova L."/>
            <person name="Zubacova Z."/>
            <person name="Dolezal P."/>
            <person name="Malik S.B."/>
            <person name="Logsdon J.M. Jr."/>
            <person name="Henze K."/>
            <person name="Gupta A."/>
            <person name="Wang C.C."/>
            <person name="Dunne R.L."/>
            <person name="Upcroft J.A."/>
            <person name="Upcroft P."/>
            <person name="White O."/>
            <person name="Salzberg S.L."/>
            <person name="Tang P."/>
            <person name="Chiu C.-H."/>
            <person name="Lee Y.-S."/>
            <person name="Embley T.M."/>
            <person name="Coombs G.H."/>
            <person name="Mottram J.C."/>
            <person name="Tachezy J."/>
            <person name="Fraser-Liggett C.M."/>
            <person name="Johnson P.J."/>
        </authorList>
    </citation>
    <scope>NUCLEOTIDE SEQUENCE [LARGE SCALE GENOMIC DNA]</scope>
    <source>
        <strain evidence="1">G3</strain>
    </source>
</reference>
<name>A2E395_TRIV3</name>
<protein>
    <submittedName>
        <fullName evidence="1">Uncharacterized protein</fullName>
    </submittedName>
</protein>